<dbReference type="OrthoDB" id="7065204at2"/>
<protein>
    <submittedName>
        <fullName evidence="1">Uncharacterized protein</fullName>
    </submittedName>
</protein>
<accession>A0A250KMK5</accession>
<dbReference type="AlphaFoldDB" id="A0A250KMK5"/>
<keyword evidence="2" id="KW-1185">Reference proteome</keyword>
<name>A0A250KMK5_9GAMM</name>
<reference evidence="1 2" key="1">
    <citation type="submission" date="2016-12" db="EMBL/GenBank/DDBJ databases">
        <title>Genome sequencing of Methylocaldum marinum.</title>
        <authorList>
            <person name="Takeuchi M."/>
            <person name="Kamagata Y."/>
            <person name="Hiraoka S."/>
            <person name="Oshima K."/>
            <person name="Hattori M."/>
            <person name="Iwasaki W."/>
        </authorList>
    </citation>
    <scope>NUCLEOTIDE SEQUENCE [LARGE SCALE GENOMIC DNA]</scope>
    <source>
        <strain evidence="1 2">S8</strain>
    </source>
</reference>
<dbReference type="EMBL" id="AP017928">
    <property type="protein sequence ID" value="BBA32786.1"/>
    <property type="molecule type" value="Genomic_DNA"/>
</dbReference>
<dbReference type="RefSeq" id="WP_119628518.1">
    <property type="nucleotide sequence ID" value="NZ_AP017928.1"/>
</dbReference>
<evidence type="ECO:0000313" key="1">
    <source>
        <dbReference type="EMBL" id="BBA32786.1"/>
    </source>
</evidence>
<evidence type="ECO:0000313" key="2">
    <source>
        <dbReference type="Proteomes" id="UP000266313"/>
    </source>
</evidence>
<dbReference type="Proteomes" id="UP000266313">
    <property type="component" value="Chromosome"/>
</dbReference>
<sequence length="69" mass="8086">MRIKETEEFKVRDIIEKPDTTPKILLENTQSKKQVEVLGKILEAQYRIGDNFLVLVTEGNPFEEALYIY</sequence>
<dbReference type="KEGG" id="mmai:sS8_0821"/>
<proteinExistence type="predicted"/>
<gene>
    <name evidence="1" type="ORF">sS8_0821</name>
</gene>
<organism evidence="1 2">
    <name type="scientific">Methylocaldum marinum</name>
    <dbReference type="NCBI Taxonomy" id="1432792"/>
    <lineage>
        <taxon>Bacteria</taxon>
        <taxon>Pseudomonadati</taxon>
        <taxon>Pseudomonadota</taxon>
        <taxon>Gammaproteobacteria</taxon>
        <taxon>Methylococcales</taxon>
        <taxon>Methylococcaceae</taxon>
        <taxon>Methylocaldum</taxon>
    </lineage>
</organism>